<proteinExistence type="inferred from homology"/>
<dbReference type="SUPFAM" id="SSF53686">
    <property type="entry name" value="Tryptophan synthase beta subunit-like PLP-dependent enzymes"/>
    <property type="match status" value="1"/>
</dbReference>
<comment type="cofactor">
    <cofactor evidence="1">
        <name>pyridoxal 5'-phosphate</name>
        <dbReference type="ChEBI" id="CHEBI:597326"/>
    </cofactor>
</comment>
<dbReference type="InterPro" id="IPR036052">
    <property type="entry name" value="TrpB-like_PALP_sf"/>
</dbReference>
<reference evidence="8" key="1">
    <citation type="journal article" date="2015" name="Nature">
        <title>Complex archaea that bridge the gap between prokaryotes and eukaryotes.</title>
        <authorList>
            <person name="Spang A."/>
            <person name="Saw J.H."/>
            <person name="Jorgensen S.L."/>
            <person name="Zaremba-Niedzwiedzka K."/>
            <person name="Martijn J."/>
            <person name="Lind A.E."/>
            <person name="van Eijk R."/>
            <person name="Schleper C."/>
            <person name="Guy L."/>
            <person name="Ettema T.J."/>
        </authorList>
    </citation>
    <scope>NUCLEOTIDE SEQUENCE</scope>
</reference>
<protein>
    <recommendedName>
        <fullName evidence="7">Tryptophan synthase beta chain-like PALP domain-containing protein</fullName>
    </recommendedName>
</protein>
<evidence type="ECO:0000313" key="8">
    <source>
        <dbReference type="EMBL" id="KKN26528.1"/>
    </source>
</evidence>
<dbReference type="CDD" id="cd01561">
    <property type="entry name" value="CBS_like"/>
    <property type="match status" value="1"/>
</dbReference>
<dbReference type="GO" id="GO:0016740">
    <property type="term" value="F:transferase activity"/>
    <property type="evidence" value="ECO:0007669"/>
    <property type="project" value="UniProtKB-KW"/>
</dbReference>
<dbReference type="FunFam" id="3.40.50.1100:FF:000006">
    <property type="entry name" value="Cysteine synthase"/>
    <property type="match status" value="1"/>
</dbReference>
<gene>
    <name evidence="8" type="ORF">LCGC14_0873900</name>
</gene>
<keyword evidence="5" id="KW-0663">Pyridoxal phosphate</keyword>
<evidence type="ECO:0000256" key="5">
    <source>
        <dbReference type="ARBA" id="ARBA00022898"/>
    </source>
</evidence>
<accession>A0A0F9SAX8</accession>
<dbReference type="PANTHER" id="PTHR10314">
    <property type="entry name" value="CYSTATHIONINE BETA-SYNTHASE"/>
    <property type="match status" value="1"/>
</dbReference>
<evidence type="ECO:0000256" key="6">
    <source>
        <dbReference type="ARBA" id="ARBA00023192"/>
    </source>
</evidence>
<comment type="caution">
    <text evidence="8">The sequence shown here is derived from an EMBL/GenBank/DDBJ whole genome shotgun (WGS) entry which is preliminary data.</text>
</comment>
<organism evidence="8">
    <name type="scientific">marine sediment metagenome</name>
    <dbReference type="NCBI Taxonomy" id="412755"/>
    <lineage>
        <taxon>unclassified sequences</taxon>
        <taxon>metagenomes</taxon>
        <taxon>ecological metagenomes</taxon>
    </lineage>
</organism>
<evidence type="ECO:0000259" key="7">
    <source>
        <dbReference type="Pfam" id="PF00291"/>
    </source>
</evidence>
<dbReference type="InterPro" id="IPR001926">
    <property type="entry name" value="TrpB-like_PALP"/>
</dbReference>
<keyword evidence="6" id="KW-0198">Cysteine biosynthesis</keyword>
<evidence type="ECO:0000256" key="2">
    <source>
        <dbReference type="ARBA" id="ARBA00007103"/>
    </source>
</evidence>
<evidence type="ECO:0000256" key="3">
    <source>
        <dbReference type="ARBA" id="ARBA00022605"/>
    </source>
</evidence>
<keyword evidence="4" id="KW-0808">Transferase</keyword>
<comment type="similarity">
    <text evidence="2">Belongs to the cysteine synthase/cystathionine beta-synthase family.</text>
</comment>
<dbReference type="EMBL" id="LAZR01002712">
    <property type="protein sequence ID" value="KKN26528.1"/>
    <property type="molecule type" value="Genomic_DNA"/>
</dbReference>
<dbReference type="InterPro" id="IPR050214">
    <property type="entry name" value="Cys_Synth/Cystath_Beta-Synth"/>
</dbReference>
<feature type="domain" description="Tryptophan synthase beta chain-like PALP" evidence="7">
    <location>
        <begin position="30"/>
        <end position="306"/>
    </location>
</feature>
<sequence length="333" mass="37151">MKAKLYNNEKGKLEVNNRLRVFENIEDLISNKQNPTPLVKLNERINPNRDFPIYIKLERYNPFGSIKDRIAYSMLKNINFQEGQCILEPTSGNTGIALASLANAKGIPIEVAVPTRIPEEKKLLLKLLGVNVLWEADDDLCPKFPNEGARGVVNGLLNSEGGERYFHPNQYENYLNVQAHYTTTGPEIWEQTSGEIDYFFAATGTCGTITGVGKYLKERKPSVKIIGIEPSESLHNIPGMKKITGLDENLIPKILDKSVIDEIFEVNDEKAYRTGIELARKNGILVGPSTGAILAVALEFAKSHEGLAVIISPDDAVKYIRYYEPYIINDGEP</sequence>
<dbReference type="GO" id="GO:0019344">
    <property type="term" value="P:cysteine biosynthetic process"/>
    <property type="evidence" value="ECO:0007669"/>
    <property type="project" value="UniProtKB-KW"/>
</dbReference>
<evidence type="ECO:0000256" key="4">
    <source>
        <dbReference type="ARBA" id="ARBA00022679"/>
    </source>
</evidence>
<keyword evidence="3" id="KW-0028">Amino-acid biosynthesis</keyword>
<dbReference type="Gene3D" id="3.40.50.1100">
    <property type="match status" value="2"/>
</dbReference>
<dbReference type="Pfam" id="PF00291">
    <property type="entry name" value="PALP"/>
    <property type="match status" value="1"/>
</dbReference>
<evidence type="ECO:0000256" key="1">
    <source>
        <dbReference type="ARBA" id="ARBA00001933"/>
    </source>
</evidence>
<name>A0A0F9SAX8_9ZZZZ</name>
<dbReference type="AlphaFoldDB" id="A0A0F9SAX8"/>